<dbReference type="EMBL" id="JAFFZN010000014">
    <property type="protein sequence ID" value="MBO8187037.1"/>
    <property type="molecule type" value="Genomic_DNA"/>
</dbReference>
<accession>A0ABS3WVB0</accession>
<dbReference type="PANTHER" id="PTHR35176:SF6">
    <property type="entry name" value="HEME OXYGENASE HI_0854-RELATED"/>
    <property type="match status" value="1"/>
</dbReference>
<reference evidence="3 4" key="1">
    <citation type="submission" date="2021-02" db="EMBL/GenBank/DDBJ databases">
        <title>Streptomyces spirodelae sp. nov., isolated from duckweed.</title>
        <authorList>
            <person name="Saimee Y."/>
            <person name="Duangmal K."/>
        </authorList>
    </citation>
    <scope>NUCLEOTIDE SEQUENCE [LARGE SCALE GENOMIC DNA]</scope>
    <source>
        <strain evidence="3 4">DW4-2</strain>
    </source>
</reference>
<comment type="caution">
    <text evidence="3">The sequence shown here is derived from an EMBL/GenBank/DDBJ whole genome shotgun (WGS) entry which is preliminary data.</text>
</comment>
<dbReference type="SUPFAM" id="SSF50475">
    <property type="entry name" value="FMN-binding split barrel"/>
    <property type="match status" value="1"/>
</dbReference>
<dbReference type="InterPro" id="IPR012349">
    <property type="entry name" value="Split_barrel_FMN-bd"/>
</dbReference>
<feature type="domain" description="Pyridoxamine 5'-phosphate oxidase N-terminal" evidence="2">
    <location>
        <begin position="38"/>
        <end position="141"/>
    </location>
</feature>
<organism evidence="3 4">
    <name type="scientific">Streptomyces spirodelae</name>
    <dbReference type="NCBI Taxonomy" id="2812904"/>
    <lineage>
        <taxon>Bacteria</taxon>
        <taxon>Bacillati</taxon>
        <taxon>Actinomycetota</taxon>
        <taxon>Actinomycetes</taxon>
        <taxon>Kitasatosporales</taxon>
        <taxon>Streptomycetaceae</taxon>
        <taxon>Streptomyces</taxon>
    </lineage>
</organism>
<sequence>MTTENVTAPNTVGWSGFREAEPGFAKVVEQRFAKYTHHVLATLRKDGSPRLTGLEADFRAGQLWLGMMPNSLKALDLRRDNRFALYANPGPGSEMDGGDVRVSGRALEVTDPAQIEEWAAGTPDGGLPEVFHLFRVAVEEVVRVTIEGEEIVFRTWRPGGPLRTIRRGNDDAPPREDPLD</sequence>
<evidence type="ECO:0000313" key="4">
    <source>
        <dbReference type="Proteomes" id="UP001518976"/>
    </source>
</evidence>
<dbReference type="Gene3D" id="2.30.110.10">
    <property type="entry name" value="Electron Transport, Fmn-binding Protein, Chain A"/>
    <property type="match status" value="1"/>
</dbReference>
<dbReference type="InterPro" id="IPR011576">
    <property type="entry name" value="Pyridox_Oxase_N"/>
</dbReference>
<dbReference type="RefSeq" id="WP_209265843.1">
    <property type="nucleotide sequence ID" value="NZ_JAFFZN010000014.1"/>
</dbReference>
<protein>
    <submittedName>
        <fullName evidence="3">Pyridoxamine 5'-phosphate oxidase family protein</fullName>
    </submittedName>
</protein>
<dbReference type="Pfam" id="PF01243">
    <property type="entry name" value="PNPOx_N"/>
    <property type="match status" value="1"/>
</dbReference>
<dbReference type="Proteomes" id="UP001518976">
    <property type="component" value="Unassembled WGS sequence"/>
</dbReference>
<keyword evidence="1" id="KW-0560">Oxidoreductase</keyword>
<dbReference type="InterPro" id="IPR052019">
    <property type="entry name" value="F420H2_bilvrd_red/Heme_oxyg"/>
</dbReference>
<name>A0ABS3WVB0_9ACTN</name>
<evidence type="ECO:0000256" key="1">
    <source>
        <dbReference type="ARBA" id="ARBA00023002"/>
    </source>
</evidence>
<keyword evidence="4" id="KW-1185">Reference proteome</keyword>
<evidence type="ECO:0000313" key="3">
    <source>
        <dbReference type="EMBL" id="MBO8187037.1"/>
    </source>
</evidence>
<dbReference type="PANTHER" id="PTHR35176">
    <property type="entry name" value="HEME OXYGENASE HI_0854-RELATED"/>
    <property type="match status" value="1"/>
</dbReference>
<proteinExistence type="predicted"/>
<gene>
    <name evidence="3" type="ORF">JW592_16420</name>
</gene>
<evidence type="ECO:0000259" key="2">
    <source>
        <dbReference type="Pfam" id="PF01243"/>
    </source>
</evidence>